<proteinExistence type="predicted"/>
<sequence length="143" mass="16747">MSKIASLIAKETSAWVEYPDIDGFEVNLTFLNRDDLVKVRNRSLTYKWNKRTRQREEEIDNDKFLEAYADKAIKGWKGLKVKHLPILMPVDISEMNGEDDIVYSKEEALDLLKNSSIFDQFVTDSMNDFEQFSKKKKETDTKN</sequence>
<organism evidence="1">
    <name type="scientific">uncultured virus</name>
    <dbReference type="NCBI Taxonomy" id="340016"/>
    <lineage>
        <taxon>Viruses</taxon>
        <taxon>environmental samples</taxon>
    </lineage>
</organism>
<accession>A0A218MK87</accession>
<protein>
    <submittedName>
        <fullName evidence="1">Putative tape measure chaperone</fullName>
    </submittedName>
</protein>
<reference evidence="1" key="1">
    <citation type="submission" date="2016-10" db="EMBL/GenBank/DDBJ databases">
        <authorList>
            <person name="Varghese N."/>
        </authorList>
    </citation>
    <scope>NUCLEOTIDE SEQUENCE</scope>
</reference>
<dbReference type="EMBL" id="KY052794">
    <property type="protein sequence ID" value="ASE99697.1"/>
    <property type="molecule type" value="Genomic_DNA"/>
</dbReference>
<evidence type="ECO:0000313" key="1">
    <source>
        <dbReference type="EMBL" id="ASE99697.1"/>
    </source>
</evidence>
<reference evidence="1" key="2">
    <citation type="journal article" date="2017" name="Nat. Commun.">
        <title>Single-virus genomics reveals hidden cosmopolitan and abundant viruses.</title>
        <authorList>
            <person name="Martinez-Hernandez F."/>
            <person name="Fornas O."/>
            <person name="Lluesma Gomez M."/>
            <person name="Bolduc B."/>
            <person name="de la Cruz Pena M.J."/>
            <person name="Martinez J.M."/>
            <person name="Anton J."/>
            <person name="Gasol J.M."/>
            <person name="Rosselli R."/>
            <person name="Rodriguez-Valera F."/>
            <person name="Sullivan M.B."/>
            <person name="Acinas S.G."/>
            <person name="Martinez-Garcia M."/>
        </authorList>
    </citation>
    <scope>NUCLEOTIDE SEQUENCE</scope>
</reference>
<name>A0A218MK87_9VIRU</name>